<comment type="similarity">
    <text evidence="2">Belongs to the COG2 family.</text>
</comment>
<evidence type="ECO:0000313" key="13">
    <source>
        <dbReference type="Proteomes" id="UP001488838"/>
    </source>
</evidence>
<evidence type="ECO:0000313" key="12">
    <source>
        <dbReference type="EMBL" id="KAK7796875.1"/>
    </source>
</evidence>
<proteinExistence type="inferred from homology"/>
<dbReference type="PANTHER" id="PTHR12961:SF0">
    <property type="entry name" value="CONSERVED OLIGOMERIC GOLGI COMPLEX SUBUNIT 2"/>
    <property type="match status" value="1"/>
</dbReference>
<feature type="domain" description="Conserved oligomeric Golgi complex subunit 2 N-terminal" evidence="10">
    <location>
        <begin position="15"/>
        <end position="82"/>
    </location>
</feature>
<evidence type="ECO:0000259" key="10">
    <source>
        <dbReference type="Pfam" id="PF06148"/>
    </source>
</evidence>
<dbReference type="GO" id="GO:0006891">
    <property type="term" value="P:intra-Golgi vesicle-mediated transport"/>
    <property type="evidence" value="ECO:0007669"/>
    <property type="project" value="TreeGrafter"/>
</dbReference>
<feature type="region of interest" description="Disordered" evidence="9">
    <location>
        <begin position="488"/>
        <end position="519"/>
    </location>
</feature>
<feature type="domain" description="COG complex component COG2 C-terminal" evidence="11">
    <location>
        <begin position="661"/>
        <end position="762"/>
    </location>
</feature>
<dbReference type="Pfam" id="PF06148">
    <property type="entry name" value="COG2_N"/>
    <property type="match status" value="1"/>
</dbReference>
<dbReference type="GO" id="GO:0015031">
    <property type="term" value="P:protein transport"/>
    <property type="evidence" value="ECO:0007669"/>
    <property type="project" value="UniProtKB-KW"/>
</dbReference>
<protein>
    <recommendedName>
        <fullName evidence="3">Conserved oligomeric Golgi complex subunit 2</fullName>
    </recommendedName>
    <alternativeName>
        <fullName evidence="8">Component of oligomeric Golgi complex 2</fullName>
    </alternativeName>
</protein>
<evidence type="ECO:0000259" key="11">
    <source>
        <dbReference type="Pfam" id="PF12022"/>
    </source>
</evidence>
<sequence>MERRRMNLPTGPDTLCFDKDEFMKEDFDVDHFVSDCRKRVQLEELRDDLELYYRLLKTAMVELINKDYADFVNLSTNLVSFPHRFNGKHLCYPSTTKNPNHPKVGMDRSLNQLSVPLGQLREEVLSLRSSVSEGILAVDERMSKQEDIRKKKMSVLRLIQVIRSVEKIEKILNSQSCKDTPSLEASSPLLTGQVLERIATEFNQLQFHAVQSKGMPLLDKVRPRIAGITAMLQQSLEGLLLEGLQTSNVDIIRHCLRTYATIDKTRDAEALVGQVLVKPYVDEVIVEQFVKSHPNGLQLMYNKLLEFVPHHCRLLREVTGGAVSSEKGTIVPGYDFLVNSVWPEIVRGLEEKLPSLFNPGNPDAFHEKYTVSMDFVQRFERQCGSQASVKRLRAHPAYHSFNNKFREVAGSLEASFADGLEKPQVTLEWNSRWKSILPVGFSQNLEQPGEMLSSEMILPLLAHRLWRLTLQILARFSVFISELSGRPVSNENTKETKKPLAGSKDPSEDQGNHPSEAQAASISSTQLLYVVSDLERLQEWVSFTTLADAWLPELLKIVKPKLEMIGFKNFSSISVIQSSCPVSTAALEDSQSSLSAHVPALSSRIVQDLSESCFSYLKSALEVPRLYRRTNKVISVRDALNTDGNDFCFLCPEPLLTMAFQEVPSTASSYVESALKPFYQLQHGHGHKVKAAMMKHWVQEALSESTHRYFETVSDVLNSVKKMEESLKRLKQARRAPATNPVSSSGGMSDDDKIRLQLALDVEFLGEQIQKMGLQTNDIKSFPALAELVLAARDQATTEQP</sequence>
<dbReference type="PANTHER" id="PTHR12961">
    <property type="entry name" value="CONSERVED OLIGOMERIC GOLGI COMPLEX COMPONENT 2"/>
    <property type="match status" value="1"/>
</dbReference>
<evidence type="ECO:0000256" key="1">
    <source>
        <dbReference type="ARBA" id="ARBA00004395"/>
    </source>
</evidence>
<evidence type="ECO:0000256" key="9">
    <source>
        <dbReference type="SAM" id="MobiDB-lite"/>
    </source>
</evidence>
<dbReference type="EMBL" id="JBBHLL010000979">
    <property type="protein sequence ID" value="KAK7796875.1"/>
    <property type="molecule type" value="Genomic_DNA"/>
</dbReference>
<keyword evidence="13" id="KW-1185">Reference proteome</keyword>
<evidence type="ECO:0000256" key="7">
    <source>
        <dbReference type="ARBA" id="ARBA00023136"/>
    </source>
</evidence>
<name>A0AAW0H596_MYOGA</name>
<evidence type="ECO:0000256" key="4">
    <source>
        <dbReference type="ARBA" id="ARBA00022448"/>
    </source>
</evidence>
<keyword evidence="4" id="KW-0813">Transport</keyword>
<evidence type="ECO:0000256" key="6">
    <source>
        <dbReference type="ARBA" id="ARBA00023034"/>
    </source>
</evidence>
<evidence type="ECO:0000256" key="8">
    <source>
        <dbReference type="ARBA" id="ARBA00031344"/>
    </source>
</evidence>
<evidence type="ECO:0000256" key="5">
    <source>
        <dbReference type="ARBA" id="ARBA00022927"/>
    </source>
</evidence>
<keyword evidence="5" id="KW-0653">Protein transport</keyword>
<feature type="domain" description="COG complex component COG2 C-terminal" evidence="11">
    <location>
        <begin position="401"/>
        <end position="637"/>
    </location>
</feature>
<dbReference type="InterPro" id="IPR009316">
    <property type="entry name" value="COG2"/>
</dbReference>
<gene>
    <name evidence="12" type="ORF">U0070_005444</name>
</gene>
<reference evidence="12 13" key="1">
    <citation type="journal article" date="2023" name="bioRxiv">
        <title>Conserved and derived expression patterns and positive selection on dental genes reveal complex evolutionary context of ever-growing rodent molars.</title>
        <authorList>
            <person name="Calamari Z.T."/>
            <person name="Song A."/>
            <person name="Cohen E."/>
            <person name="Akter M."/>
            <person name="Roy R.D."/>
            <person name="Hallikas O."/>
            <person name="Christensen M.M."/>
            <person name="Li P."/>
            <person name="Marangoni P."/>
            <person name="Jernvall J."/>
            <person name="Klein O.D."/>
        </authorList>
    </citation>
    <scope>NUCLEOTIDE SEQUENCE [LARGE SCALE GENOMIC DNA]</scope>
    <source>
        <strain evidence="12">V071</strain>
    </source>
</reference>
<dbReference type="GO" id="GO:0017119">
    <property type="term" value="C:Golgi transport complex"/>
    <property type="evidence" value="ECO:0007669"/>
    <property type="project" value="TreeGrafter"/>
</dbReference>
<keyword evidence="7" id="KW-0472">Membrane</keyword>
<dbReference type="GO" id="GO:0007030">
    <property type="term" value="P:Golgi organization"/>
    <property type="evidence" value="ECO:0007669"/>
    <property type="project" value="InterPro"/>
</dbReference>
<comment type="subcellular location">
    <subcellularLocation>
        <location evidence="1">Golgi apparatus membrane</location>
        <topology evidence="1">Peripheral membrane protein</topology>
    </subcellularLocation>
</comment>
<keyword evidence="6" id="KW-0333">Golgi apparatus</keyword>
<evidence type="ECO:0000256" key="2">
    <source>
        <dbReference type="ARBA" id="ARBA00007603"/>
    </source>
</evidence>
<dbReference type="InterPro" id="IPR024603">
    <property type="entry name" value="COG_complex_COG2_C"/>
</dbReference>
<dbReference type="AlphaFoldDB" id="A0AAW0H596"/>
<evidence type="ECO:0000256" key="3">
    <source>
        <dbReference type="ARBA" id="ARBA00020977"/>
    </source>
</evidence>
<organism evidence="12 13">
    <name type="scientific">Myodes glareolus</name>
    <name type="common">Bank vole</name>
    <name type="synonym">Clethrionomys glareolus</name>
    <dbReference type="NCBI Taxonomy" id="447135"/>
    <lineage>
        <taxon>Eukaryota</taxon>
        <taxon>Metazoa</taxon>
        <taxon>Chordata</taxon>
        <taxon>Craniata</taxon>
        <taxon>Vertebrata</taxon>
        <taxon>Euteleostomi</taxon>
        <taxon>Mammalia</taxon>
        <taxon>Eutheria</taxon>
        <taxon>Euarchontoglires</taxon>
        <taxon>Glires</taxon>
        <taxon>Rodentia</taxon>
        <taxon>Myomorpha</taxon>
        <taxon>Muroidea</taxon>
        <taxon>Cricetidae</taxon>
        <taxon>Arvicolinae</taxon>
        <taxon>Myodes</taxon>
    </lineage>
</organism>
<dbReference type="InterPro" id="IPR024602">
    <property type="entry name" value="COG_su2_N"/>
</dbReference>
<dbReference type="Proteomes" id="UP001488838">
    <property type="component" value="Unassembled WGS sequence"/>
</dbReference>
<dbReference type="GO" id="GO:0000139">
    <property type="term" value="C:Golgi membrane"/>
    <property type="evidence" value="ECO:0007669"/>
    <property type="project" value="UniProtKB-SubCell"/>
</dbReference>
<accession>A0AAW0H596</accession>
<feature type="region of interest" description="Disordered" evidence="9">
    <location>
        <begin position="730"/>
        <end position="750"/>
    </location>
</feature>
<comment type="caution">
    <text evidence="12">The sequence shown here is derived from an EMBL/GenBank/DDBJ whole genome shotgun (WGS) entry which is preliminary data.</text>
</comment>
<dbReference type="Pfam" id="PF12022">
    <property type="entry name" value="COG2_C"/>
    <property type="match status" value="2"/>
</dbReference>